<feature type="domain" description="Core-binding (CB)" evidence="6">
    <location>
        <begin position="1"/>
        <end position="46"/>
    </location>
</feature>
<dbReference type="InterPro" id="IPR044068">
    <property type="entry name" value="CB"/>
</dbReference>
<name>A0ABX3GGW8_9BACL</name>
<gene>
    <name evidence="7" type="ORF">BSO21_26700</name>
</gene>
<proteinExistence type="inferred from homology"/>
<dbReference type="PROSITE" id="PS51898">
    <property type="entry name" value="TYR_RECOMBINASE"/>
    <property type="match status" value="1"/>
</dbReference>
<dbReference type="Gene3D" id="1.10.150.130">
    <property type="match status" value="1"/>
</dbReference>
<comment type="similarity">
    <text evidence="1">Belongs to the 'phage' integrase family.</text>
</comment>
<protein>
    <submittedName>
        <fullName evidence="7">Site-specific integrase</fullName>
    </submittedName>
</protein>
<dbReference type="InterPro" id="IPR050090">
    <property type="entry name" value="Tyrosine_recombinase_XerCD"/>
</dbReference>
<dbReference type="Gene3D" id="1.10.443.10">
    <property type="entry name" value="Intergrase catalytic core"/>
    <property type="match status" value="1"/>
</dbReference>
<dbReference type="Proteomes" id="UP000187158">
    <property type="component" value="Unassembled WGS sequence"/>
</dbReference>
<dbReference type="SUPFAM" id="SSF56349">
    <property type="entry name" value="DNA breaking-rejoining enzymes"/>
    <property type="match status" value="1"/>
</dbReference>
<organism evidence="7 8">
    <name type="scientific">Paenibacillus odorifer</name>
    <dbReference type="NCBI Taxonomy" id="189426"/>
    <lineage>
        <taxon>Bacteria</taxon>
        <taxon>Bacillati</taxon>
        <taxon>Bacillota</taxon>
        <taxon>Bacilli</taxon>
        <taxon>Bacillales</taxon>
        <taxon>Paenibacillaceae</taxon>
        <taxon>Paenibacillus</taxon>
    </lineage>
</organism>
<evidence type="ECO:0000313" key="7">
    <source>
        <dbReference type="EMBL" id="OMD18352.1"/>
    </source>
</evidence>
<dbReference type="InterPro" id="IPR010998">
    <property type="entry name" value="Integrase_recombinase_N"/>
</dbReference>
<accession>A0ABX3GGW8</accession>
<feature type="non-terminal residue" evidence="7">
    <location>
        <position position="1"/>
    </location>
</feature>
<evidence type="ECO:0000259" key="6">
    <source>
        <dbReference type="PROSITE" id="PS51900"/>
    </source>
</evidence>
<dbReference type="EMBL" id="MPVP01000270">
    <property type="protein sequence ID" value="OMD18352.1"/>
    <property type="molecule type" value="Genomic_DNA"/>
</dbReference>
<dbReference type="PANTHER" id="PTHR30349:SF64">
    <property type="entry name" value="PROPHAGE INTEGRASE INTD-RELATED"/>
    <property type="match status" value="1"/>
</dbReference>
<comment type="caution">
    <text evidence="7">The sequence shown here is derived from an EMBL/GenBank/DDBJ whole genome shotgun (WGS) entry which is preliminary data.</text>
</comment>
<dbReference type="PROSITE" id="PS51900">
    <property type="entry name" value="CB"/>
    <property type="match status" value="1"/>
</dbReference>
<reference evidence="7 8" key="1">
    <citation type="submission" date="2016-11" db="EMBL/GenBank/DDBJ databases">
        <title>Paenibacillus species isolates.</title>
        <authorList>
            <person name="Beno S.M."/>
        </authorList>
    </citation>
    <scope>NUCLEOTIDE SEQUENCE [LARGE SCALE GENOMIC DNA]</scope>
    <source>
        <strain evidence="7 8">FSL H7-0433</strain>
    </source>
</reference>
<evidence type="ECO:0000259" key="5">
    <source>
        <dbReference type="PROSITE" id="PS51898"/>
    </source>
</evidence>
<dbReference type="Pfam" id="PF00589">
    <property type="entry name" value="Phage_integrase"/>
    <property type="match status" value="1"/>
</dbReference>
<evidence type="ECO:0000256" key="4">
    <source>
        <dbReference type="PROSITE-ProRule" id="PRU01248"/>
    </source>
</evidence>
<dbReference type="InterPro" id="IPR011010">
    <property type="entry name" value="DNA_brk_join_enz"/>
</dbReference>
<dbReference type="RefSeq" id="WP_144024762.1">
    <property type="nucleotide sequence ID" value="NZ_MPVP01000270.1"/>
</dbReference>
<keyword evidence="2 4" id="KW-0238">DNA-binding</keyword>
<dbReference type="InterPro" id="IPR013762">
    <property type="entry name" value="Integrase-like_cat_sf"/>
</dbReference>
<sequence>LGNIRLQKLTPMQCQKFVTGMHEEGYARNSIDRVVTVVKKALDKAIMYKIIKDNPMRKVTLPKYVKLEMKIWTLEQTMEFLKVAKDYRFYCAYALALYCGLRKGEICALRWQDIDFEKKELAVNQTLVNFGKTIKQGAKTSSGVRRVSIPNALIEILKEQRKKYLEFKLRLGSRFIDMDLIIFNYKNGKNIFPDALTTAYKKDLIKANMPHIPFHSLRHTHATILIKENINVKILSERMGHSKVGITLDTYSHVIPSMQQEVADTLDRVMSL</sequence>
<evidence type="ECO:0000256" key="2">
    <source>
        <dbReference type="ARBA" id="ARBA00023125"/>
    </source>
</evidence>
<evidence type="ECO:0000313" key="8">
    <source>
        <dbReference type="Proteomes" id="UP000187158"/>
    </source>
</evidence>
<keyword evidence="8" id="KW-1185">Reference proteome</keyword>
<evidence type="ECO:0000256" key="3">
    <source>
        <dbReference type="ARBA" id="ARBA00023172"/>
    </source>
</evidence>
<dbReference type="CDD" id="cd01189">
    <property type="entry name" value="INT_ICEBs1_C_like"/>
    <property type="match status" value="1"/>
</dbReference>
<keyword evidence="3" id="KW-0233">DNA recombination</keyword>
<dbReference type="PANTHER" id="PTHR30349">
    <property type="entry name" value="PHAGE INTEGRASE-RELATED"/>
    <property type="match status" value="1"/>
</dbReference>
<dbReference type="InterPro" id="IPR002104">
    <property type="entry name" value="Integrase_catalytic"/>
</dbReference>
<feature type="domain" description="Tyr recombinase" evidence="5">
    <location>
        <begin position="67"/>
        <end position="264"/>
    </location>
</feature>
<evidence type="ECO:0000256" key="1">
    <source>
        <dbReference type="ARBA" id="ARBA00008857"/>
    </source>
</evidence>